<gene>
    <name evidence="1" type="ORF">ACE1B6_18935</name>
</gene>
<evidence type="ECO:0000313" key="1">
    <source>
        <dbReference type="EMBL" id="MFB2937328.1"/>
    </source>
</evidence>
<organism evidence="1 2">
    <name type="scientific">Floridaenema fluviatile BLCC-F154</name>
    <dbReference type="NCBI Taxonomy" id="3153640"/>
    <lineage>
        <taxon>Bacteria</taxon>
        <taxon>Bacillati</taxon>
        <taxon>Cyanobacteriota</taxon>
        <taxon>Cyanophyceae</taxon>
        <taxon>Oscillatoriophycideae</taxon>
        <taxon>Aerosakkonematales</taxon>
        <taxon>Aerosakkonemataceae</taxon>
        <taxon>Floridanema</taxon>
        <taxon>Floridanema fluviatile</taxon>
    </lineage>
</organism>
<evidence type="ECO:0000313" key="2">
    <source>
        <dbReference type="Proteomes" id="UP001576776"/>
    </source>
</evidence>
<dbReference type="RefSeq" id="WP_413258815.1">
    <property type="nucleotide sequence ID" value="NZ_JBHFNS010000071.1"/>
</dbReference>
<accession>A0ABV4YFN1</accession>
<proteinExistence type="predicted"/>
<dbReference type="EMBL" id="JBHFNS010000071">
    <property type="protein sequence ID" value="MFB2937328.1"/>
    <property type="molecule type" value="Genomic_DNA"/>
</dbReference>
<protein>
    <submittedName>
        <fullName evidence="1">Uncharacterized protein</fullName>
    </submittedName>
</protein>
<sequence>MRFNGLEKFLRSQFQGKDETKADSDTQEFQEISHRNLLQGGFVTGVAAGKIFEEDNPAIAYTKSGLVTPVIFSLFPLRPLCLCGSIIKGVFIPDLVLKVKCRTK</sequence>
<keyword evidence="2" id="KW-1185">Reference proteome</keyword>
<comment type="caution">
    <text evidence="1">The sequence shown here is derived from an EMBL/GenBank/DDBJ whole genome shotgun (WGS) entry which is preliminary data.</text>
</comment>
<reference evidence="1 2" key="1">
    <citation type="submission" date="2024-09" db="EMBL/GenBank/DDBJ databases">
        <title>Floridaenema gen nov. (Aerosakkonemataceae, Aerosakkonematales ord. nov., Cyanobacteria) from benthic tropical and subtropical fresh waters, with the description of four new species.</title>
        <authorList>
            <person name="Moretto J.A."/>
            <person name="Berthold D.E."/>
            <person name="Lefler F.W."/>
            <person name="Huang I.-S."/>
            <person name="Laughinghouse H. IV."/>
        </authorList>
    </citation>
    <scope>NUCLEOTIDE SEQUENCE [LARGE SCALE GENOMIC DNA]</scope>
    <source>
        <strain evidence="1 2">BLCC-F154</strain>
    </source>
</reference>
<dbReference type="Proteomes" id="UP001576776">
    <property type="component" value="Unassembled WGS sequence"/>
</dbReference>
<name>A0ABV4YFN1_9CYAN</name>